<dbReference type="GO" id="GO:0055085">
    <property type="term" value="P:transmembrane transport"/>
    <property type="evidence" value="ECO:0007669"/>
    <property type="project" value="InterPro"/>
</dbReference>
<name>A0AAU7LZI3_9BURK</name>
<dbReference type="PANTHER" id="PTHR43163:SF9">
    <property type="entry name" value="ABC TRANSPORTER PERMEASE PROTEIN"/>
    <property type="match status" value="1"/>
</dbReference>
<keyword evidence="5 7" id="KW-1133">Transmembrane helix</keyword>
<evidence type="ECO:0000256" key="6">
    <source>
        <dbReference type="ARBA" id="ARBA00023136"/>
    </source>
</evidence>
<evidence type="ECO:0000256" key="7">
    <source>
        <dbReference type="RuleBase" id="RU363032"/>
    </source>
</evidence>
<feature type="transmembrane region" description="Helical" evidence="7">
    <location>
        <begin position="103"/>
        <end position="123"/>
    </location>
</feature>
<feature type="transmembrane region" description="Helical" evidence="7">
    <location>
        <begin position="135"/>
        <end position="159"/>
    </location>
</feature>
<keyword evidence="4 7" id="KW-0812">Transmembrane</keyword>
<evidence type="ECO:0000256" key="1">
    <source>
        <dbReference type="ARBA" id="ARBA00004651"/>
    </source>
</evidence>
<accession>A0AAU7LZI3</accession>
<keyword evidence="3" id="KW-1003">Cell membrane</keyword>
<dbReference type="AlphaFoldDB" id="A0AAU7LZI3"/>
<feature type="transmembrane region" description="Helical" evidence="7">
    <location>
        <begin position="187"/>
        <end position="207"/>
    </location>
</feature>
<dbReference type="GO" id="GO:0005886">
    <property type="term" value="C:plasma membrane"/>
    <property type="evidence" value="ECO:0007669"/>
    <property type="project" value="UniProtKB-SubCell"/>
</dbReference>
<dbReference type="CDD" id="cd06261">
    <property type="entry name" value="TM_PBP2"/>
    <property type="match status" value="1"/>
</dbReference>
<feature type="transmembrane region" description="Helical" evidence="7">
    <location>
        <begin position="291"/>
        <end position="317"/>
    </location>
</feature>
<dbReference type="PANTHER" id="PTHR43163">
    <property type="entry name" value="DIPEPTIDE TRANSPORT SYSTEM PERMEASE PROTEIN DPPB-RELATED"/>
    <property type="match status" value="1"/>
</dbReference>
<keyword evidence="6 7" id="KW-0472">Membrane</keyword>
<feature type="domain" description="ABC transmembrane type-1" evidence="8">
    <location>
        <begin position="99"/>
        <end position="314"/>
    </location>
</feature>
<dbReference type="SUPFAM" id="SSF161098">
    <property type="entry name" value="MetI-like"/>
    <property type="match status" value="1"/>
</dbReference>
<dbReference type="InterPro" id="IPR045621">
    <property type="entry name" value="BPD_transp_1_N"/>
</dbReference>
<dbReference type="InterPro" id="IPR000515">
    <property type="entry name" value="MetI-like"/>
</dbReference>
<keyword evidence="2 7" id="KW-0813">Transport</keyword>
<dbReference type="EMBL" id="CP157678">
    <property type="protein sequence ID" value="XBP73031.1"/>
    <property type="molecule type" value="Genomic_DNA"/>
</dbReference>
<dbReference type="Pfam" id="PF19300">
    <property type="entry name" value="BPD_transp_1_N"/>
    <property type="match status" value="1"/>
</dbReference>
<protein>
    <submittedName>
        <fullName evidence="9">ABC transporter permease</fullName>
    </submittedName>
</protein>
<evidence type="ECO:0000313" key="9">
    <source>
        <dbReference type="EMBL" id="XBP73031.1"/>
    </source>
</evidence>
<proteinExistence type="inferred from homology"/>
<organism evidence="9">
    <name type="scientific">Polaromonas hydrogenivorans</name>
    <dbReference type="NCBI Taxonomy" id="335476"/>
    <lineage>
        <taxon>Bacteria</taxon>
        <taxon>Pseudomonadati</taxon>
        <taxon>Pseudomonadota</taxon>
        <taxon>Betaproteobacteria</taxon>
        <taxon>Burkholderiales</taxon>
        <taxon>Comamonadaceae</taxon>
        <taxon>Polaromonas</taxon>
    </lineage>
</organism>
<evidence type="ECO:0000259" key="8">
    <source>
        <dbReference type="PROSITE" id="PS50928"/>
    </source>
</evidence>
<dbReference type="PROSITE" id="PS50928">
    <property type="entry name" value="ABC_TM1"/>
    <property type="match status" value="1"/>
</dbReference>
<evidence type="ECO:0000256" key="4">
    <source>
        <dbReference type="ARBA" id="ARBA00022692"/>
    </source>
</evidence>
<dbReference type="InterPro" id="IPR035906">
    <property type="entry name" value="MetI-like_sf"/>
</dbReference>
<evidence type="ECO:0000256" key="3">
    <source>
        <dbReference type="ARBA" id="ARBA00022475"/>
    </source>
</evidence>
<dbReference type="Pfam" id="PF00528">
    <property type="entry name" value="BPD_transp_1"/>
    <property type="match status" value="1"/>
</dbReference>
<sequence>MNKLSFFLRRLVQGFATLLLIAVMNFMLIHAAPGDPATVLAGESGSADEQFLQELRQRFDLDRPLPQQLLSYLGRLAQGDLGDSYRQQAPVIDLIMDRLPATLLLTISAFVLSLLFGVTLGAWASRHVGKWQDTLITTFSMLFYATPLYWVALMAVLVFSVQLGWLPGFGFETVGAGYSGLARGLDIAQHLVLPTLVLALFYMAIYARMTRASMLEVAHQDFVKTARAKGLSEGRVLRSHILRNALLPVVTLAGMQAGAMVGGAVLIETVFAWPGIGRLLFEALAQRDYALLLGTFLVTASIAVLFNLLTDVVYTLVDPRIELS</sequence>
<evidence type="ECO:0000256" key="5">
    <source>
        <dbReference type="ARBA" id="ARBA00022989"/>
    </source>
</evidence>
<comment type="similarity">
    <text evidence="7">Belongs to the binding-protein-dependent transport system permease family.</text>
</comment>
<geneLocation type="plasmid" evidence="9">
    <name>p3</name>
</geneLocation>
<keyword evidence="9" id="KW-0614">Plasmid</keyword>
<feature type="transmembrane region" description="Helical" evidence="7">
    <location>
        <begin position="245"/>
        <end position="271"/>
    </location>
</feature>
<dbReference type="RefSeq" id="WP_349282953.1">
    <property type="nucleotide sequence ID" value="NZ_CBCSCU010000036.1"/>
</dbReference>
<gene>
    <name evidence="9" type="ORF">ABLV49_23915</name>
</gene>
<comment type="subcellular location">
    <subcellularLocation>
        <location evidence="1 7">Cell membrane</location>
        <topology evidence="1 7">Multi-pass membrane protein</topology>
    </subcellularLocation>
</comment>
<evidence type="ECO:0000256" key="2">
    <source>
        <dbReference type="ARBA" id="ARBA00022448"/>
    </source>
</evidence>
<reference evidence="9" key="1">
    <citation type="submission" date="2024-05" db="EMBL/GenBank/DDBJ databases">
        <authorList>
            <person name="Bunk B."/>
            <person name="Swiderski J."/>
            <person name="Sproer C."/>
            <person name="Thiel V."/>
        </authorList>
    </citation>
    <scope>NUCLEOTIDE SEQUENCE</scope>
    <source>
        <strain evidence="9">DSM 17735</strain>
        <plasmid evidence="9">p3</plasmid>
    </source>
</reference>
<dbReference type="Gene3D" id="1.10.3720.10">
    <property type="entry name" value="MetI-like"/>
    <property type="match status" value="1"/>
</dbReference>